<dbReference type="Proteomes" id="UP000053477">
    <property type="component" value="Unassembled WGS sequence"/>
</dbReference>
<proteinExistence type="predicted"/>
<accession>A0A0H2SCC0</accession>
<keyword evidence="2" id="KW-1185">Reference proteome</keyword>
<evidence type="ECO:0000313" key="2">
    <source>
        <dbReference type="Proteomes" id="UP000053477"/>
    </source>
</evidence>
<dbReference type="InParanoid" id="A0A0H2SCC0"/>
<reference evidence="1 2" key="1">
    <citation type="submission" date="2015-04" db="EMBL/GenBank/DDBJ databases">
        <title>Complete genome sequence of Schizopora paradoxa KUC8140, a cosmopolitan wood degrader in East Asia.</title>
        <authorList>
            <consortium name="DOE Joint Genome Institute"/>
            <person name="Min B."/>
            <person name="Park H."/>
            <person name="Jang Y."/>
            <person name="Kim J.-J."/>
            <person name="Kim K.H."/>
            <person name="Pangilinan J."/>
            <person name="Lipzen A."/>
            <person name="Riley R."/>
            <person name="Grigoriev I.V."/>
            <person name="Spatafora J.W."/>
            <person name="Choi I.-G."/>
        </authorList>
    </citation>
    <scope>NUCLEOTIDE SEQUENCE [LARGE SCALE GENOMIC DNA]</scope>
    <source>
        <strain evidence="1 2">KUC8140</strain>
    </source>
</reference>
<protein>
    <submittedName>
        <fullName evidence="1">Uncharacterized protein</fullName>
    </submittedName>
</protein>
<gene>
    <name evidence="1" type="ORF">SCHPADRAFT_74784</name>
</gene>
<dbReference type="EMBL" id="KQ085887">
    <property type="protein sequence ID" value="KLO19388.1"/>
    <property type="molecule type" value="Genomic_DNA"/>
</dbReference>
<evidence type="ECO:0000313" key="1">
    <source>
        <dbReference type="EMBL" id="KLO19388.1"/>
    </source>
</evidence>
<organism evidence="1 2">
    <name type="scientific">Schizopora paradoxa</name>
    <dbReference type="NCBI Taxonomy" id="27342"/>
    <lineage>
        <taxon>Eukaryota</taxon>
        <taxon>Fungi</taxon>
        <taxon>Dikarya</taxon>
        <taxon>Basidiomycota</taxon>
        <taxon>Agaricomycotina</taxon>
        <taxon>Agaricomycetes</taxon>
        <taxon>Hymenochaetales</taxon>
        <taxon>Schizoporaceae</taxon>
        <taxon>Schizopora</taxon>
    </lineage>
</organism>
<dbReference type="AlphaFoldDB" id="A0A0H2SCC0"/>
<sequence length="192" mass="21396">MEWSTRVSSVFLDSVPVNDEVCLRSVGIVRGSATAGNPFLENLDHFDSSENNPIPLVNTTSAGSLVSTRTVTIFFTSFSSEAVKSWHGRFVSVNSITPPTYSFSWSTHSGRSRQASSIRDRRQLLSINRLWLRTRGCCGCAFDPSIHSTFRFKVTPLQLRPSFVLTPNCGPSGTMMKRVFRNRGIENKTLDI</sequence>
<name>A0A0H2SCC0_9AGAM</name>